<proteinExistence type="predicted"/>
<name>A0A0J6URD8_9HYPH</name>
<organism evidence="1 2">
    <name type="scientific">Methylobacterium variabile</name>
    <dbReference type="NCBI Taxonomy" id="298794"/>
    <lineage>
        <taxon>Bacteria</taxon>
        <taxon>Pseudomonadati</taxon>
        <taxon>Pseudomonadota</taxon>
        <taxon>Alphaproteobacteria</taxon>
        <taxon>Hyphomicrobiales</taxon>
        <taxon>Methylobacteriaceae</taxon>
        <taxon>Methylobacterium</taxon>
    </lineage>
</organism>
<reference evidence="1 2" key="1">
    <citation type="submission" date="2015-03" db="EMBL/GenBank/DDBJ databases">
        <title>Genome sequencing of Methylobacterium variabile DSM 16961.</title>
        <authorList>
            <person name="Chaudhry V."/>
            <person name="Patil P.B."/>
        </authorList>
    </citation>
    <scope>NUCLEOTIDE SEQUENCE [LARGE SCALE GENOMIC DNA]</scope>
    <source>
        <strain evidence="1 2">DSM 16961</strain>
    </source>
</reference>
<accession>A0A0J6URD8</accession>
<protein>
    <submittedName>
        <fullName evidence="1">Signal peptide protein</fullName>
    </submittedName>
</protein>
<sequence length="251" mass="26393">MKAYLLGCRPARRSRRLILLAVLVAAAGGSGVRAEENECRRSPALSAGAALAVGRIVGPGRTAFVKDGLARAGCPDPSPACRERAYLVAGDSVLLGERRGAFLCAAYRGQKDDAGRVGWIPAEAVAVEAPTPVTREDWLGTWTRVEARIRVKLGDKPGTLTVAGDATWGAGDPDRVRRGGIHIGEFAGTVALKGDTVSFAVGEAGALPVEKGGAYDCKVWLRRIGAWLVVDDNLACGGANVTFRGTYRRQP</sequence>
<dbReference type="EMBL" id="LABY01000291">
    <property type="protein sequence ID" value="KMO28666.1"/>
    <property type="molecule type" value="Genomic_DNA"/>
</dbReference>
<dbReference type="AlphaFoldDB" id="A0A0J6URD8"/>
<keyword evidence="2" id="KW-1185">Reference proteome</keyword>
<dbReference type="OrthoDB" id="6847114at2"/>
<evidence type="ECO:0000313" key="1">
    <source>
        <dbReference type="EMBL" id="KMO28666.1"/>
    </source>
</evidence>
<dbReference type="PATRIC" id="fig|298794.3.peg.4546"/>
<gene>
    <name evidence="1" type="ORF">VQ02_31235</name>
</gene>
<dbReference type="Proteomes" id="UP000035955">
    <property type="component" value="Unassembled WGS sequence"/>
</dbReference>
<comment type="caution">
    <text evidence="1">The sequence shown here is derived from an EMBL/GenBank/DDBJ whole genome shotgun (WGS) entry which is preliminary data.</text>
</comment>
<evidence type="ECO:0000313" key="2">
    <source>
        <dbReference type="Proteomes" id="UP000035955"/>
    </source>
</evidence>
<dbReference type="RefSeq" id="WP_048448143.1">
    <property type="nucleotide sequence ID" value="NZ_LABY01000291.1"/>
</dbReference>